<evidence type="ECO:0000256" key="1">
    <source>
        <dbReference type="ARBA" id="ARBA00004141"/>
    </source>
</evidence>
<reference evidence="11" key="1">
    <citation type="submission" date="2016-10" db="EMBL/GenBank/DDBJ databases">
        <authorList>
            <person name="Varghese N."/>
            <person name="Submissions S."/>
        </authorList>
    </citation>
    <scope>NUCLEOTIDE SEQUENCE [LARGE SCALE GENOMIC DNA]</scope>
    <source>
        <strain evidence="11">DSM 18887</strain>
    </source>
</reference>
<protein>
    <submittedName>
        <fullName evidence="10">Ammonium transporter</fullName>
    </submittedName>
</protein>
<dbReference type="OrthoDB" id="9814202at2"/>
<keyword evidence="7" id="KW-0924">Ammonia transport</keyword>
<evidence type="ECO:0000256" key="3">
    <source>
        <dbReference type="ARBA" id="ARBA00022448"/>
    </source>
</evidence>
<organism evidence="10 11">
    <name type="scientific">Amphritea atlantica</name>
    <dbReference type="NCBI Taxonomy" id="355243"/>
    <lineage>
        <taxon>Bacteria</taxon>
        <taxon>Pseudomonadati</taxon>
        <taxon>Pseudomonadota</taxon>
        <taxon>Gammaproteobacteria</taxon>
        <taxon>Oceanospirillales</taxon>
        <taxon>Oceanospirillaceae</taxon>
        <taxon>Amphritea</taxon>
    </lineage>
</organism>
<name>A0A1H9HWH9_9GAMM</name>
<feature type="domain" description="Ammonium transporter AmtB-like" evidence="9">
    <location>
        <begin position="19"/>
        <end position="395"/>
    </location>
</feature>
<feature type="transmembrane region" description="Helical" evidence="8">
    <location>
        <begin position="262"/>
        <end position="280"/>
    </location>
</feature>
<feature type="transmembrane region" description="Helical" evidence="8">
    <location>
        <begin position="51"/>
        <end position="73"/>
    </location>
</feature>
<evidence type="ECO:0000256" key="7">
    <source>
        <dbReference type="ARBA" id="ARBA00023177"/>
    </source>
</evidence>
<comment type="subcellular location">
    <subcellularLocation>
        <location evidence="1">Membrane</location>
        <topology evidence="1">Multi-pass membrane protein</topology>
    </subcellularLocation>
</comment>
<dbReference type="PANTHER" id="PTHR11730:SF89">
    <property type="entry name" value="AMMONIUM TRANSPORTER SLL0108-RELATED"/>
    <property type="match status" value="1"/>
</dbReference>
<keyword evidence="11" id="KW-1185">Reference proteome</keyword>
<evidence type="ECO:0000256" key="5">
    <source>
        <dbReference type="ARBA" id="ARBA00022989"/>
    </source>
</evidence>
<keyword evidence="3" id="KW-0813">Transport</keyword>
<feature type="transmembrane region" description="Helical" evidence="8">
    <location>
        <begin position="164"/>
        <end position="187"/>
    </location>
</feature>
<evidence type="ECO:0000259" key="9">
    <source>
        <dbReference type="Pfam" id="PF00909"/>
    </source>
</evidence>
<feature type="transmembrane region" description="Helical" evidence="8">
    <location>
        <begin position="93"/>
        <end position="114"/>
    </location>
</feature>
<sequence>MESVNSAVETLVQSSNTLFILMGAIMVFAMHAGFAFLEVGTVRQKNQVNALVKIMTDFGFSAVAYFFIGYWVAYDVTFFQDAQTLAQGNGYELVKFFFLMTFAAAIPAIVSGGIAERAQFWPFLIASSLIVAFVYPFFEGIIWNGNYGIQDWMEATFGAAFHDFAGSVVVHGVGGWLGLVAVIMLGIRKGRYRSGKLVAFPPSNIPFLALGAWILCIGWFGFNVMSAQTLDGISGLVAVNSLMAMVGGIIVSLLLGKNDPGFIHNGPLAGLVAICAGSDIVHPIGALMIGGIAGALFVWMFTVVQNRWKIDDVLGVWPLHGLCGAWGGIAAGIFGSVSLGGLGGISLTTQVVGTLLGIAIAVVGGVIVYGAIKVVMGLRLDEEQEFNGADLSIHNIESVSVD</sequence>
<keyword evidence="5 8" id="KW-1133">Transmembrane helix</keyword>
<dbReference type="EMBL" id="FOGB01000006">
    <property type="protein sequence ID" value="SEQ66658.1"/>
    <property type="molecule type" value="Genomic_DNA"/>
</dbReference>
<dbReference type="InterPro" id="IPR029020">
    <property type="entry name" value="Ammonium/urea_transptr"/>
</dbReference>
<feature type="transmembrane region" description="Helical" evidence="8">
    <location>
        <begin position="233"/>
        <end position="255"/>
    </location>
</feature>
<keyword evidence="4 8" id="KW-0812">Transmembrane</keyword>
<proteinExistence type="inferred from homology"/>
<dbReference type="Proteomes" id="UP000198749">
    <property type="component" value="Unassembled WGS sequence"/>
</dbReference>
<keyword evidence="6 8" id="KW-0472">Membrane</keyword>
<dbReference type="PANTHER" id="PTHR11730">
    <property type="entry name" value="AMMONIUM TRANSPORTER"/>
    <property type="match status" value="1"/>
</dbReference>
<dbReference type="STRING" id="355243.SAMN03080615_02266"/>
<dbReference type="Gene3D" id="1.10.3430.10">
    <property type="entry name" value="Ammonium transporter AmtB like domains"/>
    <property type="match status" value="1"/>
</dbReference>
<dbReference type="GO" id="GO:0097272">
    <property type="term" value="P:ammonium homeostasis"/>
    <property type="evidence" value="ECO:0007669"/>
    <property type="project" value="TreeGrafter"/>
</dbReference>
<dbReference type="InterPro" id="IPR018047">
    <property type="entry name" value="Ammonium_transpt_CS"/>
</dbReference>
<feature type="transmembrane region" description="Helical" evidence="8">
    <location>
        <begin position="316"/>
        <end position="339"/>
    </location>
</feature>
<dbReference type="InterPro" id="IPR024041">
    <property type="entry name" value="NH4_transpt_AmtB-like_dom"/>
</dbReference>
<gene>
    <name evidence="10" type="ORF">SAMN03080615_02266</name>
</gene>
<dbReference type="Pfam" id="PF00909">
    <property type="entry name" value="Ammonium_transp"/>
    <property type="match status" value="1"/>
</dbReference>
<feature type="transmembrane region" description="Helical" evidence="8">
    <location>
        <begin position="286"/>
        <end position="304"/>
    </location>
</feature>
<evidence type="ECO:0000313" key="11">
    <source>
        <dbReference type="Proteomes" id="UP000198749"/>
    </source>
</evidence>
<dbReference type="GO" id="GO:0016020">
    <property type="term" value="C:membrane"/>
    <property type="evidence" value="ECO:0007669"/>
    <property type="project" value="UniProtKB-SubCell"/>
</dbReference>
<evidence type="ECO:0000256" key="8">
    <source>
        <dbReference type="SAM" id="Phobius"/>
    </source>
</evidence>
<dbReference type="GO" id="GO:0008519">
    <property type="term" value="F:ammonium channel activity"/>
    <property type="evidence" value="ECO:0007669"/>
    <property type="project" value="InterPro"/>
</dbReference>
<feature type="transmembrane region" description="Helical" evidence="8">
    <location>
        <begin position="121"/>
        <end position="144"/>
    </location>
</feature>
<feature type="transmembrane region" description="Helical" evidence="8">
    <location>
        <begin position="18"/>
        <end position="39"/>
    </location>
</feature>
<evidence type="ECO:0000256" key="4">
    <source>
        <dbReference type="ARBA" id="ARBA00022692"/>
    </source>
</evidence>
<dbReference type="RefSeq" id="WP_091358042.1">
    <property type="nucleotide sequence ID" value="NZ_AP025284.1"/>
</dbReference>
<dbReference type="AlphaFoldDB" id="A0A1H9HWH9"/>
<dbReference type="PROSITE" id="PS01219">
    <property type="entry name" value="AMMONIUM_TRANSP"/>
    <property type="match status" value="1"/>
</dbReference>
<evidence type="ECO:0000256" key="6">
    <source>
        <dbReference type="ARBA" id="ARBA00023136"/>
    </source>
</evidence>
<feature type="transmembrane region" description="Helical" evidence="8">
    <location>
        <begin position="207"/>
        <end position="227"/>
    </location>
</feature>
<feature type="transmembrane region" description="Helical" evidence="8">
    <location>
        <begin position="351"/>
        <end position="372"/>
    </location>
</feature>
<accession>A0A1H9HWH9</accession>
<evidence type="ECO:0000256" key="2">
    <source>
        <dbReference type="ARBA" id="ARBA00005887"/>
    </source>
</evidence>
<comment type="similarity">
    <text evidence="2">Belongs to the ammonia transporter channel (TC 1.A.11.2) family.</text>
</comment>
<evidence type="ECO:0000313" key="10">
    <source>
        <dbReference type="EMBL" id="SEQ66658.1"/>
    </source>
</evidence>
<dbReference type="SUPFAM" id="SSF111352">
    <property type="entry name" value="Ammonium transporter"/>
    <property type="match status" value="1"/>
</dbReference>